<comment type="catalytic activity">
    <reaction evidence="9">
        <text>a 5'-end dephospho-2'-deoxyribonucleoside-DNA + ATP = a 5'-end 5'-phospho-2'-deoxyribonucleoside-DNA + ADP + H(+)</text>
        <dbReference type="Rhea" id="RHEA:15669"/>
        <dbReference type="Rhea" id="RHEA-COMP:13180"/>
        <dbReference type="Rhea" id="RHEA-COMP:13184"/>
        <dbReference type="ChEBI" id="CHEBI:15378"/>
        <dbReference type="ChEBI" id="CHEBI:30616"/>
        <dbReference type="ChEBI" id="CHEBI:136412"/>
        <dbReference type="ChEBI" id="CHEBI:136416"/>
        <dbReference type="ChEBI" id="CHEBI:456216"/>
        <dbReference type="EC" id="2.7.1.78"/>
    </reaction>
</comment>
<comment type="cofactor">
    <cofactor evidence="1">
        <name>a divalent metal cation</name>
        <dbReference type="ChEBI" id="CHEBI:60240"/>
    </cofactor>
</comment>
<dbReference type="GO" id="GO:0005524">
    <property type="term" value="F:ATP binding"/>
    <property type="evidence" value="ECO:0007669"/>
    <property type="project" value="UniProtKB-KW"/>
</dbReference>
<dbReference type="GO" id="GO:0006396">
    <property type="term" value="P:RNA processing"/>
    <property type="evidence" value="ECO:0007669"/>
    <property type="project" value="InterPro"/>
</dbReference>
<evidence type="ECO:0000313" key="12">
    <source>
        <dbReference type="Proteomes" id="UP000053352"/>
    </source>
</evidence>
<comment type="catalytic activity">
    <reaction evidence="8">
        <text>a 5'-end dephospho-ribonucleoside-RNA + ATP = a 5'-end 5'-phospho-ribonucleoside-RNA + ADP + H(+)</text>
        <dbReference type="Rhea" id="RHEA:54580"/>
        <dbReference type="Rhea" id="RHEA-COMP:13936"/>
        <dbReference type="Rhea" id="RHEA-COMP:15179"/>
        <dbReference type="ChEBI" id="CHEBI:15378"/>
        <dbReference type="ChEBI" id="CHEBI:30616"/>
        <dbReference type="ChEBI" id="CHEBI:138282"/>
        <dbReference type="ChEBI" id="CHEBI:138284"/>
        <dbReference type="ChEBI" id="CHEBI:456216"/>
        <dbReference type="EC" id="2.7.1.78"/>
    </reaction>
</comment>
<dbReference type="EMBL" id="LNTB01000001">
    <property type="protein sequence ID" value="KSW11873.1"/>
    <property type="molecule type" value="Genomic_DNA"/>
</dbReference>
<evidence type="ECO:0000259" key="10">
    <source>
        <dbReference type="Pfam" id="PF16575"/>
    </source>
</evidence>
<keyword evidence="12" id="KW-1185">Reference proteome</keyword>
<feature type="domain" description="Clp1 P-loop" evidence="10">
    <location>
        <begin position="101"/>
        <end position="268"/>
    </location>
</feature>
<evidence type="ECO:0000256" key="4">
    <source>
        <dbReference type="ARBA" id="ARBA00022741"/>
    </source>
</evidence>
<proteinExistence type="predicted"/>
<keyword evidence="5" id="KW-0418">Kinase</keyword>
<gene>
    <name evidence="11" type="ORF">CF15_03475</name>
</gene>
<keyword evidence="4" id="KW-0547">Nucleotide-binding</keyword>
<evidence type="ECO:0000256" key="5">
    <source>
        <dbReference type="ARBA" id="ARBA00022777"/>
    </source>
</evidence>
<dbReference type="AlphaFoldDB" id="A0A0V8RUZ9"/>
<dbReference type="InterPro" id="IPR032319">
    <property type="entry name" value="CLP1_P"/>
</dbReference>
<dbReference type="PANTHER" id="PTHR12755:SF3">
    <property type="entry name" value="POLYNUCLEOTIDE 5'-HYDROXYL-KINASE NOL9"/>
    <property type="match status" value="1"/>
</dbReference>
<dbReference type="Gene3D" id="3.40.50.300">
    <property type="entry name" value="P-loop containing nucleotide triphosphate hydrolases"/>
    <property type="match status" value="1"/>
</dbReference>
<dbReference type="STRING" id="2309.CF15_03475"/>
<dbReference type="SUPFAM" id="SSF52540">
    <property type="entry name" value="P-loop containing nucleoside triphosphate hydrolases"/>
    <property type="match status" value="1"/>
</dbReference>
<comment type="function">
    <text evidence="7">Polynucleotide kinase that can phosphorylate the 5'-hydroxyl groups of both single-stranded RNA (ssRNA) and single-stranded DNA (ssDNA). Exhibits a strong preference for ssRNA.</text>
</comment>
<dbReference type="Pfam" id="PF16575">
    <property type="entry name" value="CLP1_P"/>
    <property type="match status" value="1"/>
</dbReference>
<accession>A0A0V8RUZ9</accession>
<dbReference type="Proteomes" id="UP000053352">
    <property type="component" value="Unassembled WGS sequence"/>
</dbReference>
<keyword evidence="6" id="KW-0067">ATP-binding</keyword>
<comment type="caution">
    <text evidence="11">The sequence shown here is derived from an EMBL/GenBank/DDBJ whole genome shotgun (WGS) entry which is preliminary data.</text>
</comment>
<dbReference type="EC" id="2.7.1.78" evidence="2"/>
<keyword evidence="3" id="KW-0808">Transferase</keyword>
<dbReference type="OrthoDB" id="359472at2157"/>
<dbReference type="InterPro" id="IPR027417">
    <property type="entry name" value="P-loop_NTPase"/>
</dbReference>
<protein>
    <recommendedName>
        <fullName evidence="2">polynucleotide 5'-hydroxyl-kinase</fullName>
        <ecNumber evidence="2">2.7.1.78</ecNumber>
    </recommendedName>
</protein>
<evidence type="ECO:0000256" key="2">
    <source>
        <dbReference type="ARBA" id="ARBA00012157"/>
    </source>
</evidence>
<evidence type="ECO:0000256" key="3">
    <source>
        <dbReference type="ARBA" id="ARBA00022679"/>
    </source>
</evidence>
<reference evidence="11 12" key="1">
    <citation type="submission" date="2015-11" db="EMBL/GenBank/DDBJ databases">
        <title>Genome sequence of Pyrodictium occultum PL-19, a marine hyperthermophilic archaeon isolated from Volcano, Italy.</title>
        <authorList>
            <person name="Utturkar S."/>
            <person name="Huber H."/>
            <person name="Leptihn S."/>
            <person name="Brown S."/>
            <person name="Stetter K.O."/>
            <person name="Podar M."/>
        </authorList>
    </citation>
    <scope>NUCLEOTIDE SEQUENCE [LARGE SCALE GENOMIC DNA]</scope>
    <source>
        <strain evidence="11 12">PL-19</strain>
    </source>
</reference>
<dbReference type="GO" id="GO:0051734">
    <property type="term" value="F:ATP-dependent polynucleotide 5'-hydroxyl-kinase activity"/>
    <property type="evidence" value="ECO:0007669"/>
    <property type="project" value="UniProtKB-EC"/>
</dbReference>
<evidence type="ECO:0000256" key="6">
    <source>
        <dbReference type="ARBA" id="ARBA00022840"/>
    </source>
</evidence>
<dbReference type="PANTHER" id="PTHR12755">
    <property type="entry name" value="CLEAVAGE/POLYADENYLATION FACTOR IA SUBUNIT CLP1P"/>
    <property type="match status" value="1"/>
</dbReference>
<name>A0A0V8RUZ9_PYROC</name>
<evidence type="ECO:0000256" key="7">
    <source>
        <dbReference type="ARBA" id="ARBA00024737"/>
    </source>
</evidence>
<evidence type="ECO:0000256" key="8">
    <source>
        <dbReference type="ARBA" id="ARBA00044641"/>
    </source>
</evidence>
<evidence type="ECO:0000256" key="1">
    <source>
        <dbReference type="ARBA" id="ARBA00001968"/>
    </source>
</evidence>
<dbReference type="RefSeq" id="WP_058370551.1">
    <property type="nucleotide sequence ID" value="NZ_LNTB01000001.1"/>
</dbReference>
<sequence>MPGCFDVARGSGLWVSGPARVAVERGSVYASGYTLEADGEALVRGTRGFTFYAIEDSRLCVHAGAGATARLVREGFETVEAWNRLVEELASRGFRRLVVAGPPDSGKSTLTAWLRNRLELCVVEADVGQNELGLPGMVAYAPWSGRALVLQDLEPAGAFFVGHVSAEKAGPLLVSAAARAARACSGGLVADTDGFIQGRGAFQKAAVAEAVGAEAAVVLGSGPGAEQLSRLLAGRGLEVFRAPSPGLLRERSRVDRRSFRQRLYAALFARGRSLVLDTRLVGNLCPYQEAAGQIVYTCGSLAVVESQRRAGPGAWVRPGWARGLLAGLSLRSGVDEPALVEQLSPQRGRLVVRVPEASRALREEVLGVTLGWVRLGEGFREEEHLEPGFYPEATAKTRRR</sequence>
<organism evidence="11 12">
    <name type="scientific">Pyrodictium occultum</name>
    <dbReference type="NCBI Taxonomy" id="2309"/>
    <lineage>
        <taxon>Archaea</taxon>
        <taxon>Thermoproteota</taxon>
        <taxon>Thermoprotei</taxon>
        <taxon>Desulfurococcales</taxon>
        <taxon>Pyrodictiaceae</taxon>
        <taxon>Pyrodictium</taxon>
    </lineage>
</organism>
<evidence type="ECO:0000313" key="11">
    <source>
        <dbReference type="EMBL" id="KSW11873.1"/>
    </source>
</evidence>
<evidence type="ECO:0000256" key="9">
    <source>
        <dbReference type="ARBA" id="ARBA00044673"/>
    </source>
</evidence>
<dbReference type="InterPro" id="IPR045116">
    <property type="entry name" value="Clp1/Grc3"/>
</dbReference>